<evidence type="ECO:0000313" key="1">
    <source>
        <dbReference type="EMBL" id="OUM85324.1"/>
    </source>
</evidence>
<name>A0A1Y3PDR8_9BACI</name>
<dbReference type="InterPro" id="IPR019700">
    <property type="entry name" value="Sigma-G_inhibitor_Gin"/>
</dbReference>
<sequence length="64" mass="7289">MGQKVLCVICQQPHPHGMFLLDMYICPHCEQAMLATEADDPGYHFFVERLKAGWLKKKAVRASV</sequence>
<comment type="caution">
    <text evidence="1">The sequence shown here is derived from an EMBL/GenBank/DDBJ whole genome shotgun (WGS) entry which is preliminary data.</text>
</comment>
<reference evidence="2" key="1">
    <citation type="submission" date="2016-06" db="EMBL/GenBank/DDBJ databases">
        <authorList>
            <person name="Nascimento L."/>
            <person name="Pereira R.V."/>
            <person name="Martins L.F."/>
            <person name="Quaggio R.B."/>
            <person name="Silva A.M."/>
            <person name="Setubal J.C."/>
        </authorList>
    </citation>
    <scope>NUCLEOTIDE SEQUENCE [LARGE SCALE GENOMIC DNA]</scope>
</reference>
<organism evidence="1 2">
    <name type="scientific">Bacillus thermozeamaize</name>
    <dbReference type="NCBI Taxonomy" id="230954"/>
    <lineage>
        <taxon>Bacteria</taxon>
        <taxon>Bacillati</taxon>
        <taxon>Bacillota</taxon>
        <taxon>Bacilli</taxon>
        <taxon>Bacillales</taxon>
        <taxon>Bacillaceae</taxon>
        <taxon>Bacillus</taxon>
    </lineage>
</organism>
<proteinExistence type="predicted"/>
<dbReference type="AlphaFoldDB" id="A0A1Y3PDR8"/>
<dbReference type="Pfam" id="PF10764">
    <property type="entry name" value="Gin"/>
    <property type="match status" value="1"/>
</dbReference>
<dbReference type="EMBL" id="LZRT01000107">
    <property type="protein sequence ID" value="OUM85324.1"/>
    <property type="molecule type" value="Genomic_DNA"/>
</dbReference>
<gene>
    <name evidence="1" type="ORF">BAA01_14890</name>
</gene>
<protein>
    <recommendedName>
        <fullName evidence="3">Inhibitor of sigma-G Gin</fullName>
    </recommendedName>
</protein>
<evidence type="ECO:0000313" key="2">
    <source>
        <dbReference type="Proteomes" id="UP000196475"/>
    </source>
</evidence>
<dbReference type="Proteomes" id="UP000196475">
    <property type="component" value="Unassembled WGS sequence"/>
</dbReference>
<evidence type="ECO:0008006" key="3">
    <source>
        <dbReference type="Google" id="ProtNLM"/>
    </source>
</evidence>
<accession>A0A1Y3PDR8</accession>